<feature type="transmembrane region" description="Helical" evidence="1">
    <location>
        <begin position="6"/>
        <end position="29"/>
    </location>
</feature>
<keyword evidence="1" id="KW-0472">Membrane</keyword>
<comment type="caution">
    <text evidence="2">The sequence shown here is derived from an EMBL/GenBank/DDBJ whole genome shotgun (WGS) entry which is preliminary data.</text>
</comment>
<keyword evidence="1" id="KW-1133">Transmembrane helix</keyword>
<dbReference type="Proteomes" id="UP001147653">
    <property type="component" value="Unassembled WGS sequence"/>
</dbReference>
<evidence type="ECO:0000313" key="3">
    <source>
        <dbReference type="Proteomes" id="UP001147653"/>
    </source>
</evidence>
<name>A0A9X3SDA3_9ACTN</name>
<organism evidence="2 3">
    <name type="scientific">Solirubrobacter phytolaccae</name>
    <dbReference type="NCBI Taxonomy" id="1404360"/>
    <lineage>
        <taxon>Bacteria</taxon>
        <taxon>Bacillati</taxon>
        <taxon>Actinomycetota</taxon>
        <taxon>Thermoleophilia</taxon>
        <taxon>Solirubrobacterales</taxon>
        <taxon>Solirubrobacteraceae</taxon>
        <taxon>Solirubrobacter</taxon>
    </lineage>
</organism>
<proteinExistence type="predicted"/>
<keyword evidence="1" id="KW-0812">Transmembrane</keyword>
<evidence type="ECO:0000256" key="1">
    <source>
        <dbReference type="SAM" id="Phobius"/>
    </source>
</evidence>
<dbReference type="AlphaFoldDB" id="A0A9X3SDA3"/>
<dbReference type="EMBL" id="JAPDDP010000054">
    <property type="protein sequence ID" value="MDA0183455.1"/>
    <property type="molecule type" value="Genomic_DNA"/>
</dbReference>
<reference evidence="2" key="1">
    <citation type="submission" date="2022-10" db="EMBL/GenBank/DDBJ databases">
        <title>The WGS of Solirubrobacter phytolaccae KCTC 29190.</title>
        <authorList>
            <person name="Jiang Z."/>
        </authorList>
    </citation>
    <scope>NUCLEOTIDE SEQUENCE</scope>
    <source>
        <strain evidence="2">KCTC 29190</strain>
    </source>
</reference>
<feature type="transmembrane region" description="Helical" evidence="1">
    <location>
        <begin position="41"/>
        <end position="61"/>
    </location>
</feature>
<evidence type="ECO:0000313" key="2">
    <source>
        <dbReference type="EMBL" id="MDA0183455.1"/>
    </source>
</evidence>
<sequence length="99" mass="10448">MEVVATALVLVVLMSLGGLVVLPALPLLLRARGRWGRLGRTLALCGAAFFLTWCVVPIFVFPSDEVTVGMTMFALYGAMIEALVVAVAAVFASYGDKTA</sequence>
<accession>A0A9X3SDA3</accession>
<dbReference type="RefSeq" id="WP_270027844.1">
    <property type="nucleotide sequence ID" value="NZ_JAPDDP010000054.1"/>
</dbReference>
<protein>
    <submittedName>
        <fullName evidence="2">Uncharacterized protein</fullName>
    </submittedName>
</protein>
<keyword evidence="3" id="KW-1185">Reference proteome</keyword>
<feature type="transmembrane region" description="Helical" evidence="1">
    <location>
        <begin position="73"/>
        <end position="94"/>
    </location>
</feature>
<gene>
    <name evidence="2" type="ORF">OJ997_24310</name>
</gene>